<evidence type="ECO:0000313" key="2">
    <source>
        <dbReference type="Proteomes" id="UP000727407"/>
    </source>
</evidence>
<dbReference type="AlphaFoldDB" id="A0A8J4XBA6"/>
<accession>A0A8J4XBA6</accession>
<name>A0A8J4XBA6_CLAMG</name>
<gene>
    <name evidence="1" type="ORF">DAT39_018365</name>
</gene>
<sequence length="105" mass="12171">MVQVKALPVFLCVMGLYYCSYMKKSEIIFRNSTSLQLKVVNVTIPEDKPTGSDCPAVCFMLTAGEFVHYIPQEFSKIKIRRAWRRNENVYTHVIYFSVAQSKEHT</sequence>
<reference evidence="1" key="1">
    <citation type="submission" date="2020-07" db="EMBL/GenBank/DDBJ databases">
        <title>Clarias magur genome sequencing, assembly and annotation.</title>
        <authorList>
            <person name="Kushwaha B."/>
            <person name="Kumar R."/>
            <person name="Das P."/>
            <person name="Joshi C.G."/>
            <person name="Kumar D."/>
            <person name="Nagpure N.S."/>
            <person name="Pandey M."/>
            <person name="Agarwal S."/>
            <person name="Srivastava S."/>
            <person name="Singh M."/>
            <person name="Sahoo L."/>
            <person name="Jayasankar P."/>
            <person name="Meher P.K."/>
            <person name="Koringa P.G."/>
            <person name="Iquebal M.A."/>
            <person name="Das S.P."/>
            <person name="Bit A."/>
            <person name="Patnaik S."/>
            <person name="Patel N."/>
            <person name="Shah T.M."/>
            <person name="Hinsu A."/>
            <person name="Jena J.K."/>
        </authorList>
    </citation>
    <scope>NUCLEOTIDE SEQUENCE</scope>
    <source>
        <strain evidence="1">CIFAMagur01</strain>
        <tissue evidence="1">Testis</tissue>
    </source>
</reference>
<proteinExistence type="predicted"/>
<comment type="caution">
    <text evidence="1">The sequence shown here is derived from an EMBL/GenBank/DDBJ whole genome shotgun (WGS) entry which is preliminary data.</text>
</comment>
<evidence type="ECO:0000313" key="1">
    <source>
        <dbReference type="EMBL" id="KAF5891945.1"/>
    </source>
</evidence>
<keyword evidence="2" id="KW-1185">Reference proteome</keyword>
<dbReference type="Proteomes" id="UP000727407">
    <property type="component" value="Unassembled WGS sequence"/>
</dbReference>
<protein>
    <submittedName>
        <fullName evidence="1">Ig kappa chain V19-17-like</fullName>
    </submittedName>
</protein>
<organism evidence="1 2">
    <name type="scientific">Clarias magur</name>
    <name type="common">Asian catfish</name>
    <name type="synonym">Macropteronotus magur</name>
    <dbReference type="NCBI Taxonomy" id="1594786"/>
    <lineage>
        <taxon>Eukaryota</taxon>
        <taxon>Metazoa</taxon>
        <taxon>Chordata</taxon>
        <taxon>Craniata</taxon>
        <taxon>Vertebrata</taxon>
        <taxon>Euteleostomi</taxon>
        <taxon>Actinopterygii</taxon>
        <taxon>Neopterygii</taxon>
        <taxon>Teleostei</taxon>
        <taxon>Ostariophysi</taxon>
        <taxon>Siluriformes</taxon>
        <taxon>Clariidae</taxon>
        <taxon>Clarias</taxon>
    </lineage>
</organism>
<dbReference type="EMBL" id="QNUK01000540">
    <property type="protein sequence ID" value="KAF5891945.1"/>
    <property type="molecule type" value="Genomic_DNA"/>
</dbReference>